<dbReference type="RefSeq" id="WP_008480131.1">
    <property type="nucleotide sequence ID" value="NZ_CAGS01000424.1"/>
</dbReference>
<keyword evidence="5 13" id="KW-0267">Excision nuclease</keyword>
<dbReference type="PROSITE" id="PS50151">
    <property type="entry name" value="UVR"/>
    <property type="match status" value="1"/>
</dbReference>
<dbReference type="GO" id="GO:0005737">
    <property type="term" value="C:cytoplasm"/>
    <property type="evidence" value="ECO:0007669"/>
    <property type="project" value="UniProtKB-SubCell"/>
</dbReference>
<evidence type="ECO:0000256" key="7">
    <source>
        <dbReference type="ARBA" id="ARBA00023236"/>
    </source>
</evidence>
<dbReference type="HAMAP" id="MF_00203">
    <property type="entry name" value="UvrC"/>
    <property type="match status" value="1"/>
</dbReference>
<dbReference type="InterPro" id="IPR047296">
    <property type="entry name" value="GIY-YIG_UvrC_Cho"/>
</dbReference>
<comment type="subcellular location">
    <subcellularLocation>
        <location evidence="1 13">Cytoplasm</location>
    </subcellularLocation>
</comment>
<protein>
    <recommendedName>
        <fullName evidence="11 13">UvrABC system protein C</fullName>
        <shortName evidence="13">Protein UvrC</shortName>
    </recommendedName>
    <alternativeName>
        <fullName evidence="12 13">Excinuclease ABC subunit C</fullName>
    </alternativeName>
</protein>
<dbReference type="Pfam" id="PF01541">
    <property type="entry name" value="GIY-YIG"/>
    <property type="match status" value="1"/>
</dbReference>
<dbReference type="InterPro" id="IPR036876">
    <property type="entry name" value="UVR_dom_sf"/>
</dbReference>
<dbReference type="GO" id="GO:0009380">
    <property type="term" value="C:excinuclease repair complex"/>
    <property type="evidence" value="ECO:0007669"/>
    <property type="project" value="InterPro"/>
</dbReference>
<evidence type="ECO:0000259" key="15">
    <source>
        <dbReference type="PROSITE" id="PS50164"/>
    </source>
</evidence>
<dbReference type="InterPro" id="IPR010994">
    <property type="entry name" value="RuvA_2-like"/>
</dbReference>
<dbReference type="InterPro" id="IPR038476">
    <property type="entry name" value="UvrC_RNase_H_dom_sf"/>
</dbReference>
<evidence type="ECO:0000256" key="13">
    <source>
        <dbReference type="HAMAP-Rule" id="MF_00203"/>
    </source>
</evidence>
<dbReference type="FunFam" id="1.10.150.20:FF:000005">
    <property type="entry name" value="UvrABC system protein C"/>
    <property type="match status" value="1"/>
</dbReference>
<dbReference type="Gene3D" id="1.10.150.20">
    <property type="entry name" value="5' to 3' exonuclease, C-terminal subdomain"/>
    <property type="match status" value="1"/>
</dbReference>
<dbReference type="InterPro" id="IPR050066">
    <property type="entry name" value="UvrABC_protein_C"/>
</dbReference>
<dbReference type="SMART" id="SM00465">
    <property type="entry name" value="GIYc"/>
    <property type="match status" value="1"/>
</dbReference>
<dbReference type="PANTHER" id="PTHR30562">
    <property type="entry name" value="UVRC/OXIDOREDUCTASE"/>
    <property type="match status" value="1"/>
</dbReference>
<dbReference type="CDD" id="cd10434">
    <property type="entry name" value="GIY-YIG_UvrC_Cho"/>
    <property type="match status" value="1"/>
</dbReference>
<keyword evidence="2 13" id="KW-0963">Cytoplasm</keyword>
<evidence type="ECO:0000259" key="14">
    <source>
        <dbReference type="PROSITE" id="PS50151"/>
    </source>
</evidence>
<dbReference type="InterPro" id="IPR004791">
    <property type="entry name" value="UvrC"/>
</dbReference>
<keyword evidence="3 13" id="KW-0227">DNA damage</keyword>
<evidence type="ECO:0000256" key="6">
    <source>
        <dbReference type="ARBA" id="ARBA00023204"/>
    </source>
</evidence>
<evidence type="ECO:0000256" key="8">
    <source>
        <dbReference type="ARBA" id="ARBA00059452"/>
    </source>
</evidence>
<keyword evidence="6 13" id="KW-0234">DNA repair</keyword>
<keyword evidence="7 13" id="KW-0742">SOS response</keyword>
<evidence type="ECO:0000256" key="10">
    <source>
        <dbReference type="ARBA" id="ARBA00062841"/>
    </source>
</evidence>
<dbReference type="GO" id="GO:0009381">
    <property type="term" value="F:excinuclease ABC activity"/>
    <property type="evidence" value="ECO:0007669"/>
    <property type="project" value="UniProtKB-UniRule"/>
</dbReference>
<comment type="function">
    <text evidence="8 13">The UvrABC repair system catalyzes the recognition and processing of DNA lesions. UvrC both incises the 5' and 3' sides of the lesion. The N-terminal half is responsible for the 3' incision and the C-terminal half is responsible for the 5' incision.</text>
</comment>
<dbReference type="Gene3D" id="3.30.420.340">
    <property type="entry name" value="UvrC, RNAse H endonuclease domain"/>
    <property type="match status" value="1"/>
</dbReference>
<dbReference type="Proteomes" id="UP000004221">
    <property type="component" value="Unassembled WGS sequence"/>
</dbReference>
<dbReference type="EMBL" id="CAGS01000424">
    <property type="protein sequence ID" value="CCF85316.1"/>
    <property type="molecule type" value="Genomic_DNA"/>
</dbReference>
<comment type="similarity">
    <text evidence="9 13">Belongs to the UvrC family.</text>
</comment>
<dbReference type="SUPFAM" id="SSF47781">
    <property type="entry name" value="RuvA domain 2-like"/>
    <property type="match status" value="1"/>
</dbReference>
<dbReference type="GO" id="GO:0009432">
    <property type="term" value="P:SOS response"/>
    <property type="evidence" value="ECO:0007669"/>
    <property type="project" value="UniProtKB-UniRule"/>
</dbReference>
<evidence type="ECO:0000313" key="18">
    <source>
        <dbReference type="Proteomes" id="UP000004221"/>
    </source>
</evidence>
<organism evidence="17 18">
    <name type="scientific">Nitrolancea hollandica Lb</name>
    <dbReference type="NCBI Taxonomy" id="1129897"/>
    <lineage>
        <taxon>Bacteria</taxon>
        <taxon>Pseudomonadati</taxon>
        <taxon>Thermomicrobiota</taxon>
        <taxon>Thermomicrobia</taxon>
        <taxon>Sphaerobacterales</taxon>
        <taxon>Sphaerobacterineae</taxon>
        <taxon>Sphaerobacteraceae</taxon>
        <taxon>Nitrolancea</taxon>
    </lineage>
</organism>
<dbReference type="Gene3D" id="4.10.860.10">
    <property type="entry name" value="UVR domain"/>
    <property type="match status" value="1"/>
</dbReference>
<dbReference type="InterPro" id="IPR001162">
    <property type="entry name" value="UvrC_RNase_H_dom"/>
</dbReference>
<dbReference type="Pfam" id="PF14520">
    <property type="entry name" value="HHH_5"/>
    <property type="match status" value="1"/>
</dbReference>
<feature type="domain" description="GIY-YIG" evidence="15">
    <location>
        <begin position="15"/>
        <end position="94"/>
    </location>
</feature>
<comment type="subunit">
    <text evidence="10 13">Interacts with UvrB in an incision complex.</text>
</comment>
<proteinExistence type="inferred from homology"/>
<dbReference type="AlphaFoldDB" id="I4EKV4"/>
<dbReference type="Pfam" id="PF22920">
    <property type="entry name" value="UvrC_RNaseH"/>
    <property type="match status" value="1"/>
</dbReference>
<dbReference type="SMART" id="SM00278">
    <property type="entry name" value="HhH1"/>
    <property type="match status" value="2"/>
</dbReference>
<reference evidence="17 18" key="1">
    <citation type="journal article" date="2012" name="ISME J.">
        <title>Nitrification expanded: discovery, physiology and genomics of a nitrite-oxidizing bacterium from the phylum Chloroflexi.</title>
        <authorList>
            <person name="Sorokin D.Y."/>
            <person name="Lucker S."/>
            <person name="Vejmelkova D."/>
            <person name="Kostrikina N.A."/>
            <person name="Kleerebezem R."/>
            <person name="Rijpstra W.I."/>
            <person name="Damste J.S."/>
            <person name="Le Paslier D."/>
            <person name="Muyzer G."/>
            <person name="Wagner M."/>
            <person name="van Loosdrecht M.C."/>
            <person name="Daims H."/>
        </authorList>
    </citation>
    <scope>NUCLEOTIDE SEQUENCE [LARGE SCALE GENOMIC DNA]</scope>
    <source>
        <strain evidence="18">none</strain>
    </source>
</reference>
<dbReference type="Gene3D" id="3.40.1440.10">
    <property type="entry name" value="GIY-YIG endonuclease"/>
    <property type="match status" value="1"/>
</dbReference>
<dbReference type="GO" id="GO:0006289">
    <property type="term" value="P:nucleotide-excision repair"/>
    <property type="evidence" value="ECO:0007669"/>
    <property type="project" value="UniProtKB-UniRule"/>
</dbReference>
<dbReference type="Pfam" id="PF08459">
    <property type="entry name" value="UvrC_RNaseH_dom"/>
    <property type="match status" value="1"/>
</dbReference>
<feature type="domain" description="UvrC family homology region profile" evidence="16">
    <location>
        <begin position="263"/>
        <end position="489"/>
    </location>
</feature>
<keyword evidence="4 13" id="KW-0228">DNA excision</keyword>
<dbReference type="InterPro" id="IPR000305">
    <property type="entry name" value="GIY-YIG_endonuc"/>
</dbReference>
<name>I4EKV4_9BACT</name>
<dbReference type="SUPFAM" id="SSF46600">
    <property type="entry name" value="C-terminal UvrC-binding domain of UvrB"/>
    <property type="match status" value="1"/>
</dbReference>
<sequence>MVKAELGERLSALASQPGVYLMKNDRGEVIYVGKAASLRNRVRSYFGSQQGMDGKTRELVQHIVDFDVIRTDTPTEALILENELIKRYQPKYNVMLKDGKSYPFIRVTNEPFPQVISTRRVVNDGSRYFGPFTSAQSVYRTLDLLKRLFPFRPCDIEITGNAPRPCLYYHIGRCLGPCIGAVNREQYRTVIDNVIMFLEGREDDLLPAMRAEMERAAESLDFERAAKLRDEIKAIEHVLEQQKIVSGKGQTFDVLALAQGAGGDACVQVAFIRNGKMLGSEHFMMRGARIDDSPSSILTSFVTQFYENAAMVPQEIVLQVAIEDEEMVHGWLAGRRGGGVRFTVPKRGERRKLVEMVAKSAQENLEQNRLRWLNDEQRMTAAMGELADALRLERLPRRIECFDISNLQGTNPVASMVVFEDGKPKKSDYRRFTIKQVEGPNDFAMMQEVIRRRFKRATADDATEDWRKLPDLVIVDGGKGQLNVALEILRELEVTVPIVGLAKENEELFLPGERDPVILPRDAQSLFLVQRVRDEAHRFAITFHRQRRKKAEFKSALDDLPGIGPHRKKALLKAFGSLKRIRDASVEELAQVEGIGPSLAKQIKMSLP</sequence>
<evidence type="ECO:0000313" key="17">
    <source>
        <dbReference type="EMBL" id="CCF85316.1"/>
    </source>
</evidence>
<evidence type="ECO:0000256" key="4">
    <source>
        <dbReference type="ARBA" id="ARBA00022769"/>
    </source>
</evidence>
<feature type="domain" description="UVR" evidence="14">
    <location>
        <begin position="203"/>
        <end position="238"/>
    </location>
</feature>
<dbReference type="InterPro" id="IPR001943">
    <property type="entry name" value="UVR_dom"/>
</dbReference>
<evidence type="ECO:0000256" key="9">
    <source>
        <dbReference type="ARBA" id="ARBA00061531"/>
    </source>
</evidence>
<dbReference type="PROSITE" id="PS50164">
    <property type="entry name" value="GIY_YIG"/>
    <property type="match status" value="1"/>
</dbReference>
<dbReference type="SUPFAM" id="SSF82771">
    <property type="entry name" value="GIY-YIG endonuclease"/>
    <property type="match status" value="1"/>
</dbReference>
<dbReference type="GO" id="GO:0003677">
    <property type="term" value="F:DNA binding"/>
    <property type="evidence" value="ECO:0007669"/>
    <property type="project" value="UniProtKB-UniRule"/>
</dbReference>
<evidence type="ECO:0000256" key="12">
    <source>
        <dbReference type="ARBA" id="ARBA00077138"/>
    </source>
</evidence>
<dbReference type="InterPro" id="IPR003583">
    <property type="entry name" value="Hlx-hairpin-Hlx_DNA-bd_motif"/>
</dbReference>
<evidence type="ECO:0000256" key="11">
    <source>
        <dbReference type="ARBA" id="ARBA00067419"/>
    </source>
</evidence>
<keyword evidence="18" id="KW-1185">Reference proteome</keyword>
<dbReference type="PROSITE" id="PS50165">
    <property type="entry name" value="UVRC"/>
    <property type="match status" value="1"/>
</dbReference>
<evidence type="ECO:0000256" key="1">
    <source>
        <dbReference type="ARBA" id="ARBA00004496"/>
    </source>
</evidence>
<dbReference type="FunFam" id="3.30.420.340:FF:000001">
    <property type="entry name" value="UvrABC system protein C"/>
    <property type="match status" value="1"/>
</dbReference>
<dbReference type="PANTHER" id="PTHR30562:SF1">
    <property type="entry name" value="UVRABC SYSTEM PROTEIN C"/>
    <property type="match status" value="1"/>
</dbReference>
<gene>
    <name evidence="13 17" type="primary">uvrC</name>
    <name evidence="17" type="ORF">NITHO_4800002</name>
</gene>
<evidence type="ECO:0000259" key="16">
    <source>
        <dbReference type="PROSITE" id="PS50165"/>
    </source>
</evidence>
<dbReference type="Pfam" id="PF02151">
    <property type="entry name" value="UVR"/>
    <property type="match status" value="1"/>
</dbReference>
<accession>I4EKV4</accession>
<dbReference type="InterPro" id="IPR035901">
    <property type="entry name" value="GIY-YIG_endonuc_sf"/>
</dbReference>
<evidence type="ECO:0000256" key="2">
    <source>
        <dbReference type="ARBA" id="ARBA00022490"/>
    </source>
</evidence>
<dbReference type="NCBIfam" id="NF001824">
    <property type="entry name" value="PRK00558.1-5"/>
    <property type="match status" value="1"/>
</dbReference>
<comment type="caution">
    <text evidence="17">The sequence shown here is derived from an EMBL/GenBank/DDBJ whole genome shotgun (WGS) entry which is preliminary data.</text>
</comment>
<evidence type="ECO:0000256" key="5">
    <source>
        <dbReference type="ARBA" id="ARBA00022881"/>
    </source>
</evidence>
<dbReference type="FunFam" id="3.40.1440.10:FF:000001">
    <property type="entry name" value="UvrABC system protein C"/>
    <property type="match status" value="1"/>
</dbReference>
<evidence type="ECO:0000256" key="3">
    <source>
        <dbReference type="ARBA" id="ARBA00022763"/>
    </source>
</evidence>
<dbReference type="OrthoDB" id="9804933at2"/>
<dbReference type="NCBIfam" id="TIGR00194">
    <property type="entry name" value="uvrC"/>
    <property type="match status" value="1"/>
</dbReference>